<dbReference type="RefSeq" id="WP_099620173.1">
    <property type="nucleotide sequence ID" value="NZ_CP024201.1"/>
</dbReference>
<evidence type="ECO:0000313" key="3">
    <source>
        <dbReference type="EMBL" id="ATQ40916.1"/>
    </source>
</evidence>
<dbReference type="KEGG" id="cmb:CSW64_00085"/>
<protein>
    <recommendedName>
        <fullName evidence="5">ShKT domain-containing protein</fullName>
    </recommendedName>
</protein>
<evidence type="ECO:0000256" key="1">
    <source>
        <dbReference type="SAM" id="MobiDB-lite"/>
    </source>
</evidence>
<feature type="region of interest" description="Disordered" evidence="1">
    <location>
        <begin position="39"/>
        <end position="77"/>
    </location>
</feature>
<sequence length="113" mass="11539">MRTAALVLILAGALATPASAQLRGKIQIVKPEAAPAGLRGVAGGASQDAPRPRGDLSALVPAPPPVRPASSPLPAEGGQCRKTCARDYYFCLSAEDEATCSPIWVKCQARCGG</sequence>
<accession>A0A2D2ASF2</accession>
<dbReference type="OrthoDB" id="7191515at2"/>
<name>A0A2D2ASF2_9CAUL</name>
<evidence type="ECO:0000256" key="2">
    <source>
        <dbReference type="SAM" id="SignalP"/>
    </source>
</evidence>
<evidence type="ECO:0008006" key="5">
    <source>
        <dbReference type="Google" id="ProtNLM"/>
    </source>
</evidence>
<gene>
    <name evidence="3" type="ORF">CSW64_00085</name>
</gene>
<reference evidence="3 4" key="1">
    <citation type="submission" date="2017-10" db="EMBL/GenBank/DDBJ databases">
        <title>Genome sequence of Caulobacter mirabilis FWC38.</title>
        <authorList>
            <person name="Fiebig A."/>
            <person name="Crosson S."/>
        </authorList>
    </citation>
    <scope>NUCLEOTIDE SEQUENCE [LARGE SCALE GENOMIC DNA]</scope>
    <source>
        <strain evidence="3 4">FWC 38</strain>
    </source>
</reference>
<dbReference type="EMBL" id="CP024201">
    <property type="protein sequence ID" value="ATQ40916.1"/>
    <property type="molecule type" value="Genomic_DNA"/>
</dbReference>
<organism evidence="3 4">
    <name type="scientific">Caulobacter mirabilis</name>
    <dbReference type="NCBI Taxonomy" id="69666"/>
    <lineage>
        <taxon>Bacteria</taxon>
        <taxon>Pseudomonadati</taxon>
        <taxon>Pseudomonadota</taxon>
        <taxon>Alphaproteobacteria</taxon>
        <taxon>Caulobacterales</taxon>
        <taxon>Caulobacteraceae</taxon>
        <taxon>Caulobacter</taxon>
    </lineage>
</organism>
<feature type="signal peptide" evidence="2">
    <location>
        <begin position="1"/>
        <end position="20"/>
    </location>
</feature>
<feature type="chain" id="PRO_5013917900" description="ShKT domain-containing protein" evidence="2">
    <location>
        <begin position="21"/>
        <end position="113"/>
    </location>
</feature>
<keyword evidence="2" id="KW-0732">Signal</keyword>
<dbReference type="Proteomes" id="UP000228945">
    <property type="component" value="Chromosome"/>
</dbReference>
<dbReference type="AlphaFoldDB" id="A0A2D2ASF2"/>
<proteinExistence type="predicted"/>
<keyword evidence="4" id="KW-1185">Reference proteome</keyword>
<evidence type="ECO:0000313" key="4">
    <source>
        <dbReference type="Proteomes" id="UP000228945"/>
    </source>
</evidence>